<dbReference type="CDD" id="cd05233">
    <property type="entry name" value="SDR_c"/>
    <property type="match status" value="1"/>
</dbReference>
<dbReference type="AlphaFoldDB" id="A0A423XHT2"/>
<dbReference type="InParanoid" id="A0A423XHT2"/>
<comment type="similarity">
    <text evidence="1">Belongs to the short-chain dehydrogenases/reductases (SDR) family.</text>
</comment>
<keyword evidence="4" id="KW-1185">Reference proteome</keyword>
<dbReference type="PRINTS" id="PR00081">
    <property type="entry name" value="GDHRDH"/>
</dbReference>
<evidence type="ECO:0000313" key="4">
    <source>
        <dbReference type="Proteomes" id="UP000285146"/>
    </source>
</evidence>
<evidence type="ECO:0000313" key="3">
    <source>
        <dbReference type="EMBL" id="ROW15777.1"/>
    </source>
</evidence>
<dbReference type="SUPFAM" id="SSF51735">
    <property type="entry name" value="NAD(P)-binding Rossmann-fold domains"/>
    <property type="match status" value="1"/>
</dbReference>
<keyword evidence="2" id="KW-0560">Oxidoreductase</keyword>
<organism evidence="3 4">
    <name type="scientific">Cytospora leucostoma</name>
    <dbReference type="NCBI Taxonomy" id="1230097"/>
    <lineage>
        <taxon>Eukaryota</taxon>
        <taxon>Fungi</taxon>
        <taxon>Dikarya</taxon>
        <taxon>Ascomycota</taxon>
        <taxon>Pezizomycotina</taxon>
        <taxon>Sordariomycetes</taxon>
        <taxon>Sordariomycetidae</taxon>
        <taxon>Diaporthales</taxon>
        <taxon>Cytosporaceae</taxon>
        <taxon>Cytospora</taxon>
    </lineage>
</organism>
<name>A0A423XHT2_9PEZI</name>
<dbReference type="GO" id="GO:0016491">
    <property type="term" value="F:oxidoreductase activity"/>
    <property type="evidence" value="ECO:0007669"/>
    <property type="project" value="UniProtKB-KW"/>
</dbReference>
<dbReference type="Pfam" id="PF13561">
    <property type="entry name" value="adh_short_C2"/>
    <property type="match status" value="1"/>
</dbReference>
<dbReference type="Proteomes" id="UP000285146">
    <property type="component" value="Unassembled WGS sequence"/>
</dbReference>
<proteinExistence type="inferred from homology"/>
<dbReference type="InterPro" id="IPR002347">
    <property type="entry name" value="SDR_fam"/>
</dbReference>
<comment type="caution">
    <text evidence="3">The sequence shown here is derived from an EMBL/GenBank/DDBJ whole genome shotgun (WGS) entry which is preliminary data.</text>
</comment>
<dbReference type="PANTHER" id="PTHR24321">
    <property type="entry name" value="DEHYDROGENASES, SHORT CHAIN"/>
    <property type="match status" value="1"/>
</dbReference>
<dbReference type="InterPro" id="IPR036291">
    <property type="entry name" value="NAD(P)-bd_dom_sf"/>
</dbReference>
<dbReference type="OrthoDB" id="47007at2759"/>
<dbReference type="PANTHER" id="PTHR24321:SF12">
    <property type="entry name" value="SHORT-CHAIN DEHYDROGENASE_REDUCTASE FAMILY, PUTATIVE (AFU_ORTHOLOGUE AFUA_5G14340)-RELATED"/>
    <property type="match status" value="1"/>
</dbReference>
<dbReference type="STRING" id="1230097.A0A423XHT2"/>
<protein>
    <submittedName>
        <fullName evidence="3">Uncharacterized protein</fullName>
    </submittedName>
</protein>
<sequence length="111" mass="11661">MLNYATSKHAILGVAKSAAIDCVGFNIRVNAVCPSWVDTPMNHASLKRVPYLEQAIKAVSPLKRVAAVDEVADYIVFLCSPSASYINGTGLPIDSGITLGVHVAAPPPVSK</sequence>
<reference evidence="3 4" key="1">
    <citation type="submission" date="2015-09" db="EMBL/GenBank/DDBJ databases">
        <title>Host preference determinants of Valsa canker pathogens revealed by comparative genomics.</title>
        <authorList>
            <person name="Yin Z."/>
            <person name="Huang L."/>
        </authorList>
    </citation>
    <scope>NUCLEOTIDE SEQUENCE [LARGE SCALE GENOMIC DNA]</scope>
    <source>
        <strain evidence="3 4">SXYLt</strain>
    </source>
</reference>
<accession>A0A423XHT2</accession>
<dbReference type="Gene3D" id="3.40.50.720">
    <property type="entry name" value="NAD(P)-binding Rossmann-like Domain"/>
    <property type="match status" value="1"/>
</dbReference>
<evidence type="ECO:0000256" key="2">
    <source>
        <dbReference type="ARBA" id="ARBA00023002"/>
    </source>
</evidence>
<evidence type="ECO:0000256" key="1">
    <source>
        <dbReference type="ARBA" id="ARBA00006484"/>
    </source>
</evidence>
<dbReference type="EMBL" id="LKEB01000008">
    <property type="protein sequence ID" value="ROW15777.1"/>
    <property type="molecule type" value="Genomic_DNA"/>
</dbReference>
<gene>
    <name evidence="3" type="ORF">VPNG_02123</name>
</gene>